<dbReference type="PANTHER" id="PTHR32479:SF20">
    <property type="entry name" value="GLYCOLATE OXIDASE IRON-SULFUR SUBUNIT"/>
    <property type="match status" value="1"/>
</dbReference>
<evidence type="ECO:0000256" key="2">
    <source>
        <dbReference type="ARBA" id="ARBA00022723"/>
    </source>
</evidence>
<evidence type="ECO:0000313" key="8">
    <source>
        <dbReference type="EMBL" id="BCS98088.1"/>
    </source>
</evidence>
<keyword evidence="6" id="KW-0813">Transport</keyword>
<comment type="catalytic activity">
    <reaction evidence="6">
        <text>(R)-lactate + A = pyruvate + AH2</text>
        <dbReference type="Rhea" id="RHEA:15089"/>
        <dbReference type="ChEBI" id="CHEBI:13193"/>
        <dbReference type="ChEBI" id="CHEBI:15361"/>
        <dbReference type="ChEBI" id="CHEBI:16004"/>
        <dbReference type="ChEBI" id="CHEBI:17499"/>
    </reaction>
</comment>
<dbReference type="EC" id="1.1.99.14" evidence="6"/>
<dbReference type="Pfam" id="PF02754">
    <property type="entry name" value="CCG"/>
    <property type="match status" value="2"/>
</dbReference>
<keyword evidence="6" id="KW-0249">Electron transport</keyword>
<dbReference type="PROSITE" id="PS00198">
    <property type="entry name" value="4FE4S_FER_1"/>
    <property type="match status" value="1"/>
</dbReference>
<gene>
    <name evidence="8" type="ORF">DSLASN_37200</name>
</gene>
<name>A0ABM7PL09_9BACT</name>
<dbReference type="PROSITE" id="PS51379">
    <property type="entry name" value="4FE4S_FER_2"/>
    <property type="match status" value="2"/>
</dbReference>
<evidence type="ECO:0000256" key="1">
    <source>
        <dbReference type="ARBA" id="ARBA00022485"/>
    </source>
</evidence>
<comment type="catalytic activity">
    <reaction evidence="6">
        <text>glycolate + A = glyoxylate + AH2</text>
        <dbReference type="Rhea" id="RHEA:21264"/>
        <dbReference type="ChEBI" id="CHEBI:13193"/>
        <dbReference type="ChEBI" id="CHEBI:17499"/>
        <dbReference type="ChEBI" id="CHEBI:29805"/>
        <dbReference type="ChEBI" id="CHEBI:36655"/>
        <dbReference type="EC" id="1.1.99.14"/>
    </reaction>
</comment>
<evidence type="ECO:0000256" key="4">
    <source>
        <dbReference type="ARBA" id="ARBA00023004"/>
    </source>
</evidence>
<dbReference type="Proteomes" id="UP001320148">
    <property type="component" value="Chromosome"/>
</dbReference>
<keyword evidence="4 6" id="KW-0408">Iron</keyword>
<comment type="function">
    <text evidence="6">Component of a complex that catalyzes the oxidation of glycolate to glyoxylate.</text>
</comment>
<dbReference type="RefSeq" id="WP_236889491.1">
    <property type="nucleotide sequence ID" value="NZ_AP024488.1"/>
</dbReference>
<dbReference type="PANTHER" id="PTHR32479">
    <property type="entry name" value="GLYCOLATE OXIDASE IRON-SULFUR SUBUNIT"/>
    <property type="match status" value="1"/>
</dbReference>
<organism evidence="8 9">
    <name type="scientific">Desulfoluna limicola</name>
    <dbReference type="NCBI Taxonomy" id="2810562"/>
    <lineage>
        <taxon>Bacteria</taxon>
        <taxon>Pseudomonadati</taxon>
        <taxon>Thermodesulfobacteriota</taxon>
        <taxon>Desulfobacteria</taxon>
        <taxon>Desulfobacterales</taxon>
        <taxon>Desulfolunaceae</taxon>
        <taxon>Desulfoluna</taxon>
    </lineage>
</organism>
<reference evidence="8 9" key="1">
    <citation type="submission" date="2021-02" db="EMBL/GenBank/DDBJ databases">
        <title>Complete genome of Desulfoluna sp. strain ASN36.</title>
        <authorList>
            <person name="Takahashi A."/>
            <person name="Kojima H."/>
            <person name="Fukui M."/>
        </authorList>
    </citation>
    <scope>NUCLEOTIDE SEQUENCE [LARGE SCALE GENOMIC DNA]</scope>
    <source>
        <strain evidence="8 9">ASN36</strain>
    </source>
</reference>
<dbReference type="InterPro" id="IPR004017">
    <property type="entry name" value="Cys_rich_dom"/>
</dbReference>
<sequence>MNDIANLRTTLSELDDLLVNCMRCGMCQSVCPVFQDSMLEGDVARGKLALIDSLAKRMIDSPKEVKDRLEKCLLCGSCEAGCPSGVKITDIFIKARAVLTSYMGLSPVKKAIFRGTLVHPRLFTGLLSMGSKFQWVATSEANSFFGTSCSKIMSPLIGDRHFMPLAKRPLHKDHSGMDTGKGTAGIRVAFYPGCVVDKMLPQVGKAVIKALEFHRCGIYLPKNQGCCGIPTLASGDEESFLKLLKHNLKPFSKGNYDVLVTPCATCTSTIKKLWPKMAAKISPDAEKKAKRIADRTMDISEFLVKQFGVDLSAHAVVGAKKTVTWHDPCHLKKSIGVAAEPRTILKGLPGYEYAEMKEADYCCGNGGSFNLIHYDTSTRIGGRKRENILATGADVVATGCPACMMQMTDMLSQGGDNVAVKHVIELYADAL</sequence>
<keyword evidence="3" id="KW-0677">Repeat</keyword>
<dbReference type="Gene3D" id="1.10.1060.10">
    <property type="entry name" value="Alpha-helical ferredoxin"/>
    <property type="match status" value="1"/>
</dbReference>
<evidence type="ECO:0000256" key="5">
    <source>
        <dbReference type="ARBA" id="ARBA00023014"/>
    </source>
</evidence>
<comment type="cofactor">
    <cofactor evidence="6">
        <name>[4Fe-4S] cluster</name>
        <dbReference type="ChEBI" id="CHEBI:49883"/>
    </cofactor>
    <text evidence="6">Binds 2 [4Fe-4S] clusters.</text>
</comment>
<dbReference type="InterPro" id="IPR012257">
    <property type="entry name" value="Glc_ox_4Fe-4S"/>
</dbReference>
<keyword evidence="9" id="KW-1185">Reference proteome</keyword>
<feature type="domain" description="4Fe-4S ferredoxin-type" evidence="7">
    <location>
        <begin position="10"/>
        <end position="42"/>
    </location>
</feature>
<keyword evidence="2 6" id="KW-0479">Metal-binding</keyword>
<evidence type="ECO:0000313" key="9">
    <source>
        <dbReference type="Proteomes" id="UP001320148"/>
    </source>
</evidence>
<evidence type="ECO:0000256" key="6">
    <source>
        <dbReference type="PIRNR" id="PIRNR000139"/>
    </source>
</evidence>
<dbReference type="InterPro" id="IPR017896">
    <property type="entry name" value="4Fe4S_Fe-S-bd"/>
</dbReference>
<dbReference type="InterPro" id="IPR017900">
    <property type="entry name" value="4Fe4S_Fe_S_CS"/>
</dbReference>
<accession>A0ABM7PL09</accession>
<dbReference type="SUPFAM" id="SSF46548">
    <property type="entry name" value="alpha-helical ferredoxin"/>
    <property type="match status" value="1"/>
</dbReference>
<dbReference type="Pfam" id="PF13183">
    <property type="entry name" value="Fer4_8"/>
    <property type="match status" value="1"/>
</dbReference>
<protein>
    <recommendedName>
        <fullName evidence="6">Glycolate oxidase iron-sulfur subunit</fullName>
        <ecNumber evidence="6">1.1.99.14</ecNumber>
    </recommendedName>
</protein>
<evidence type="ECO:0000256" key="3">
    <source>
        <dbReference type="ARBA" id="ARBA00022737"/>
    </source>
</evidence>
<proteinExistence type="predicted"/>
<keyword evidence="1 6" id="KW-0004">4Fe-4S</keyword>
<evidence type="ECO:0000259" key="7">
    <source>
        <dbReference type="PROSITE" id="PS51379"/>
    </source>
</evidence>
<keyword evidence="5 6" id="KW-0411">Iron-sulfur</keyword>
<dbReference type="InterPro" id="IPR009051">
    <property type="entry name" value="Helical_ferredxn"/>
</dbReference>
<feature type="domain" description="4Fe-4S ferredoxin-type" evidence="7">
    <location>
        <begin position="62"/>
        <end position="92"/>
    </location>
</feature>
<dbReference type="EMBL" id="AP024488">
    <property type="protein sequence ID" value="BCS98088.1"/>
    <property type="molecule type" value="Genomic_DNA"/>
</dbReference>
<dbReference type="PIRSF" id="PIRSF000139">
    <property type="entry name" value="Glc_ox_4Fe-4S"/>
    <property type="match status" value="1"/>
</dbReference>